<dbReference type="Pfam" id="PF19077">
    <property type="entry name" value="Big_13"/>
    <property type="match status" value="2"/>
</dbReference>
<feature type="domain" description="Bacterial Ig-like" evidence="1">
    <location>
        <begin position="261"/>
        <end position="348"/>
    </location>
</feature>
<dbReference type="Gene3D" id="2.60.40.10">
    <property type="entry name" value="Immunoglobulins"/>
    <property type="match status" value="2"/>
</dbReference>
<dbReference type="EMBL" id="CP096983">
    <property type="protein sequence ID" value="URZ10029.1"/>
    <property type="molecule type" value="Genomic_DNA"/>
</dbReference>
<dbReference type="STRING" id="84029.CROST_15320"/>
<gene>
    <name evidence="2" type="ORF">CROST_007370</name>
</gene>
<reference evidence="2 3" key="1">
    <citation type="submission" date="2022-04" db="EMBL/GenBank/DDBJ databases">
        <title>Genome sequence of C. roseum typestrain.</title>
        <authorList>
            <person name="Poehlein A."/>
            <person name="Schoch T."/>
            <person name="Duerre P."/>
            <person name="Daniel R."/>
        </authorList>
    </citation>
    <scope>NUCLEOTIDE SEQUENCE [LARGE SCALE GENOMIC DNA]</scope>
    <source>
        <strain evidence="2 3">DSM 7320</strain>
    </source>
</reference>
<dbReference type="RefSeq" id="WP_077833115.1">
    <property type="nucleotide sequence ID" value="NZ_CP096983.1"/>
</dbReference>
<proteinExistence type="predicted"/>
<name>A0A1S8L9L0_9CLOT</name>
<evidence type="ECO:0000313" key="2">
    <source>
        <dbReference type="EMBL" id="URZ10029.1"/>
    </source>
</evidence>
<dbReference type="PANTHER" id="PTHR14795:SF0">
    <property type="entry name" value="TRANSMEMBRANE PROTEIN 62"/>
    <property type="match status" value="1"/>
</dbReference>
<keyword evidence="3" id="KW-1185">Reference proteome</keyword>
<evidence type="ECO:0000259" key="1">
    <source>
        <dbReference type="Pfam" id="PF19077"/>
    </source>
</evidence>
<protein>
    <recommendedName>
        <fullName evidence="1">Bacterial Ig-like domain-containing protein</fullName>
    </recommendedName>
</protein>
<evidence type="ECO:0000313" key="3">
    <source>
        <dbReference type="Proteomes" id="UP000190951"/>
    </source>
</evidence>
<dbReference type="PANTHER" id="PTHR14795">
    <property type="entry name" value="HELICASE RELATED"/>
    <property type="match status" value="1"/>
</dbReference>
<dbReference type="KEGG" id="crw:CROST_007370"/>
<organism evidence="2 3">
    <name type="scientific">Clostridium felsineum</name>
    <dbReference type="NCBI Taxonomy" id="36839"/>
    <lineage>
        <taxon>Bacteria</taxon>
        <taxon>Bacillati</taxon>
        <taxon>Bacillota</taxon>
        <taxon>Clostridia</taxon>
        <taxon>Eubacteriales</taxon>
        <taxon>Clostridiaceae</taxon>
        <taxon>Clostridium</taxon>
    </lineage>
</organism>
<dbReference type="AlphaFoldDB" id="A0A1S8L9L0"/>
<feature type="domain" description="Bacterial Ig-like" evidence="1">
    <location>
        <begin position="180"/>
        <end position="254"/>
    </location>
</feature>
<dbReference type="InterPro" id="IPR013783">
    <property type="entry name" value="Ig-like_fold"/>
</dbReference>
<accession>A0A1S8L9L0</accession>
<sequence length="728" mass="78713">MNYKKITSVILSALIVSVAFSFHSVKADQINNTTTIQATTSSNSADAPTDGTPIITNINSNSVFNSTVDPIIKINNSVLTEADIGQGKAIYATLNGKPYKLSFKGKDGDILTLQGDTIGDNPSKGQKNTLIVYSTANTGTAGSTEQKSSSVSFVIDTTPPTITFSDQNGRDIEDSTPYSGSVTPVLKLSDNYHIASFDINLNGSPYEGSASQDADGNITFTGKAISTDGNYNLSVKVIDDAGNSTTFSRSFSIDNTAPQISISGIKNNDHVNSDVIPKISITDTDLDPSKTVVNITKNGSVMPTSLTQNSDGSLSFDVGEEGTYSFTVTAYDKLGNTTTSDPISFVIDKTAPTLNFNFTNGQYFNTPFKPLVKTTNPDDSISQILINGAIYSPGDLPFFSDGTYDVEAQGKDTAGNLSDVSHMRFIVDTIAPSIGISNLIDGFYYNSSVSPNVSVTDANLESYKMFLNGASYNLEPITQDGNYQLLVISSDKANNISQKVLSFFIDRNAPSITVKGLTKNGLFNYFLNPYVYIDDPNELMSILLLDGQNYHGGYIQDGKHILLIQAVDKAGNVSKDAYNFFIKATPPQIYVSEVVNGEKYTHSVIPKISFSKDAVDDKTKITLDGSSYTIGDEISSPGKHELIISAEDEYGNKTEKKIYFTIEANGSSTASVSSKIHNIVHKILPAKTKKNNKIVYMAAIGLWIVILIILGIIIYKYNKNKNKNKNEE</sequence>
<dbReference type="InterPro" id="IPR044016">
    <property type="entry name" value="Big_13"/>
</dbReference>
<dbReference type="Proteomes" id="UP000190951">
    <property type="component" value="Chromosome"/>
</dbReference>